<feature type="non-terminal residue" evidence="1">
    <location>
        <position position="1"/>
    </location>
</feature>
<keyword evidence="2" id="KW-1185">Reference proteome</keyword>
<proteinExistence type="predicted"/>
<comment type="caution">
    <text evidence="1">The sequence shown here is derived from an EMBL/GenBank/DDBJ whole genome shotgun (WGS) entry which is preliminary data.</text>
</comment>
<dbReference type="Proteomes" id="UP000613177">
    <property type="component" value="Unassembled WGS sequence"/>
</dbReference>
<accession>A0A8H7VTY9</accession>
<protein>
    <submittedName>
        <fullName evidence="1">Uncharacterized protein</fullName>
    </submittedName>
</protein>
<evidence type="ECO:0000313" key="2">
    <source>
        <dbReference type="Proteomes" id="UP000613177"/>
    </source>
</evidence>
<reference evidence="1" key="1">
    <citation type="submission" date="2021-01" db="EMBL/GenBank/DDBJ databases">
        <title>Metabolic potential, ecology and presence of endohyphal bacteria is reflected in genomic diversity of Mucoromycotina.</title>
        <authorList>
            <person name="Muszewska A."/>
            <person name="Okrasinska A."/>
            <person name="Steczkiewicz K."/>
            <person name="Drgas O."/>
            <person name="Orlowska M."/>
            <person name="Perlinska-Lenart U."/>
            <person name="Aleksandrzak-Piekarczyk T."/>
            <person name="Szatraj K."/>
            <person name="Zielenkiewicz U."/>
            <person name="Pilsyk S."/>
            <person name="Malc E."/>
            <person name="Mieczkowski P."/>
            <person name="Kruszewska J.S."/>
            <person name="Biernat P."/>
            <person name="Pawlowska J."/>
        </authorList>
    </citation>
    <scope>NUCLEOTIDE SEQUENCE</scope>
    <source>
        <strain evidence="1">WA0000018081</strain>
    </source>
</reference>
<gene>
    <name evidence="1" type="ORF">INT48_003485</name>
</gene>
<organism evidence="1 2">
    <name type="scientific">Thamnidium elegans</name>
    <dbReference type="NCBI Taxonomy" id="101142"/>
    <lineage>
        <taxon>Eukaryota</taxon>
        <taxon>Fungi</taxon>
        <taxon>Fungi incertae sedis</taxon>
        <taxon>Mucoromycota</taxon>
        <taxon>Mucoromycotina</taxon>
        <taxon>Mucoromycetes</taxon>
        <taxon>Mucorales</taxon>
        <taxon>Mucorineae</taxon>
        <taxon>Mucoraceae</taxon>
        <taxon>Thamnidium</taxon>
    </lineage>
</organism>
<dbReference type="AlphaFoldDB" id="A0A8H7VTY9"/>
<sequence length="178" mass="20989">MNHLLAEIYYGIFYYLSRPVIQICSFVFKQWNVVAARVYKRELVIDDYEVQIAKLNLSSDGISEYFKNGHLIRKLTFKSEFEGEVDIFRRTPNTPTKKKEIPPRLSRCEFLLLLKYLPNIEEIDLTEKDTMGYTCSGVGILDMLSQFKNLKQLVFYNNYSDKSITFRIQERCPQLTDL</sequence>
<name>A0A8H7VTY9_9FUNG</name>
<evidence type="ECO:0000313" key="1">
    <source>
        <dbReference type="EMBL" id="KAG2228698.1"/>
    </source>
</evidence>
<dbReference type="EMBL" id="JAEPRE010000378">
    <property type="protein sequence ID" value="KAG2228698.1"/>
    <property type="molecule type" value="Genomic_DNA"/>
</dbReference>